<gene>
    <name evidence="1" type="ORF">JHL16_07825</name>
</gene>
<keyword evidence="2" id="KW-1185">Reference proteome</keyword>
<dbReference type="Proteomes" id="UP000616151">
    <property type="component" value="Unassembled WGS sequence"/>
</dbReference>
<reference evidence="1" key="1">
    <citation type="submission" date="2021-01" db="EMBL/GenBank/DDBJ databases">
        <authorList>
            <person name="Sun Q."/>
        </authorList>
    </citation>
    <scope>NUCLEOTIDE SEQUENCE</scope>
    <source>
        <strain evidence="1">YIM B02566</strain>
    </source>
</reference>
<proteinExistence type="predicted"/>
<dbReference type="EMBL" id="JAENHL010000006">
    <property type="protein sequence ID" value="MBK1866258.1"/>
    <property type="molecule type" value="Genomic_DNA"/>
</dbReference>
<sequence length="109" mass="11613">MLVRITLAALISGVSIAPAFADDAVKVDIKLFQFKPKELVVKPGTTVTWTNGDAIEHSVTAGAPGKPSDAFDSGFFTKGGSYAHTFAAPGTFTYFCKRHPNMHAVVKVE</sequence>
<evidence type="ECO:0000313" key="2">
    <source>
        <dbReference type="Proteomes" id="UP000616151"/>
    </source>
</evidence>
<name>A0ACC5R1H6_9HYPH</name>
<evidence type="ECO:0000313" key="1">
    <source>
        <dbReference type="EMBL" id="MBK1866258.1"/>
    </source>
</evidence>
<comment type="caution">
    <text evidence="1">The sequence shown here is derived from an EMBL/GenBank/DDBJ whole genome shotgun (WGS) entry which is preliminary data.</text>
</comment>
<organism evidence="1 2">
    <name type="scientific">Taklimakanibacter albus</name>
    <dbReference type="NCBI Taxonomy" id="2800327"/>
    <lineage>
        <taxon>Bacteria</taxon>
        <taxon>Pseudomonadati</taxon>
        <taxon>Pseudomonadota</taxon>
        <taxon>Alphaproteobacteria</taxon>
        <taxon>Hyphomicrobiales</taxon>
        <taxon>Aestuariivirgaceae</taxon>
        <taxon>Taklimakanibacter</taxon>
    </lineage>
</organism>
<accession>A0ACC5R1H6</accession>
<protein>
    <submittedName>
        <fullName evidence="1">Amicyanin</fullName>
    </submittedName>
</protein>